<evidence type="ECO:0000313" key="8">
    <source>
        <dbReference type="EMBL" id="TNN09309.1"/>
    </source>
</evidence>
<dbReference type="GO" id="GO:0005739">
    <property type="term" value="C:mitochondrion"/>
    <property type="evidence" value="ECO:0007669"/>
    <property type="project" value="UniProtKB-SubCell"/>
</dbReference>
<evidence type="ECO:0000313" key="9">
    <source>
        <dbReference type="Proteomes" id="UP000311919"/>
    </source>
</evidence>
<accession>A0A4Z2CYJ8</accession>
<dbReference type="SUPFAM" id="SSF54106">
    <property type="entry name" value="LysM domain"/>
    <property type="match status" value="1"/>
</dbReference>
<feature type="compositionally biased region" description="Basic and acidic residues" evidence="5">
    <location>
        <begin position="584"/>
        <end position="596"/>
    </location>
</feature>
<keyword evidence="3" id="KW-0496">Mitochondrion</keyword>
<evidence type="ECO:0000259" key="7">
    <source>
        <dbReference type="PROSITE" id="PS51886"/>
    </source>
</evidence>
<feature type="domain" description="TLDc" evidence="7">
    <location>
        <begin position="705"/>
        <end position="978"/>
    </location>
</feature>
<feature type="region of interest" description="Disordered" evidence="5">
    <location>
        <begin position="574"/>
        <end position="617"/>
    </location>
</feature>
<gene>
    <name evidence="8" type="ORF">EWB00_006377</name>
</gene>
<evidence type="ECO:0000256" key="2">
    <source>
        <dbReference type="ARBA" id="ARBA00009540"/>
    </source>
</evidence>
<dbReference type="InterPro" id="IPR036779">
    <property type="entry name" value="LysM_dom_sf"/>
</dbReference>
<dbReference type="Proteomes" id="UP000311919">
    <property type="component" value="Unassembled WGS sequence"/>
</dbReference>
<keyword evidence="9" id="KW-1185">Reference proteome</keyword>
<sequence length="978" mass="111016">MECHYYKEFNFAFSKYLLAKQPEGIKKVKRRSCKRTTSRTESSTSTGGHASKHEKKKRKNRQKHNDSEASTLAKTSNVQQTLEYVVQEGDSFNSVAARFDITPSELCRVNKFLTRTLFVGQVIKLPIHEDASNITDELSNKPIFSNEQIDSANKANPLDSSQMTTETAPDNILDPELSVSKEDSKSKLSQSDDSLTSSANETDTDEQDLDDSSAYSEYTDYADEENDPMACQYLKFDCNFVVDLHCSVPGMILVTTNMFVFKPFDEKQYPLENHCKQIPLNQLRTIAVYRDPSVMYFTKRGEQPSTSSTNVNIDNDANDSLNSTLQMPSVIVTKHDDTSTKEGTSQINLNEKNSYEIEQKNVEDTVTPDTQQSPLVSNVKKCDLVDNPYYLCILASTNSLENKKYKRHPHWFTIQSEEYWFLIPNDKAKTLFDFLLTCQFHGYEDNIEPSTDMEVSQLSVKSTGTKDMNVTNTVSSKFHSKSLSNLSFFKSPITSPVSNEPLYMEDGGSDTVSKSEKPSLRHHIHKHTHRRHNQYHFVVVPNTFDWILPRIGSPDNHSQALLILKNYQLERAQTSKEPQGISHYQDEHSQLSELKESQSMQQSTDSPSIKHTTDSVKSVDKYNSIPSMEEEKAALQLLKRETVDWEWLTSPFRTLLNNINKLLVSSKELELKELEEEKRKQFMFDCIKLAEPELLPIPTATSNSEIFDVHKVRDLLQNLNPDAEGLDWILTYSTSIHGFSLRSLYRQCSNCSTEPSKDNLHNLMHARMKHTHTSNPPHASNQPCILIIRTSINEIFGAMLNTHPYPSSGRFYGNGSCFVFRWINSNGLEQNQLKETNSTAEHDPASPSPNSNKLMNIPNVNSVISPSTLNDLSCDISLADCENVTKEFANLFYSDEKELPEQSNKQTFQKFVWSGKNSYFINGGYDLLTIGCSQGHSAIQLDDVLLHGHSDNCETFDSPQLSSSPDFVITTLEIWSFI</sequence>
<evidence type="ECO:0000256" key="1">
    <source>
        <dbReference type="ARBA" id="ARBA00004173"/>
    </source>
</evidence>
<dbReference type="Gene3D" id="3.10.350.10">
    <property type="entry name" value="LysM domain"/>
    <property type="match status" value="1"/>
</dbReference>
<dbReference type="AlphaFoldDB" id="A0A4Z2CYJ8"/>
<feature type="compositionally biased region" description="Polar residues" evidence="5">
    <location>
        <begin position="848"/>
        <end position="857"/>
    </location>
</feature>
<dbReference type="InterPro" id="IPR018392">
    <property type="entry name" value="LysM"/>
</dbReference>
<feature type="compositionally biased region" description="Low complexity" evidence="5">
    <location>
        <begin position="187"/>
        <end position="198"/>
    </location>
</feature>
<dbReference type="GO" id="GO:0006979">
    <property type="term" value="P:response to oxidative stress"/>
    <property type="evidence" value="ECO:0007669"/>
    <property type="project" value="TreeGrafter"/>
</dbReference>
<dbReference type="OrthoDB" id="26679at2759"/>
<feature type="compositionally biased region" description="Basic residues" evidence="5">
    <location>
        <begin position="50"/>
        <end position="62"/>
    </location>
</feature>
<dbReference type="CDD" id="cd00118">
    <property type="entry name" value="LysM"/>
    <property type="match status" value="1"/>
</dbReference>
<feature type="compositionally biased region" description="Basic residues" evidence="5">
    <location>
        <begin position="27"/>
        <end position="37"/>
    </location>
</feature>
<evidence type="ECO:0000259" key="6">
    <source>
        <dbReference type="PROSITE" id="PS51782"/>
    </source>
</evidence>
<dbReference type="PROSITE" id="PS51886">
    <property type="entry name" value="TLDC"/>
    <property type="match status" value="1"/>
</dbReference>
<reference evidence="8 9" key="1">
    <citation type="submission" date="2019-03" db="EMBL/GenBank/DDBJ databases">
        <title>An improved genome assembly of the fluke Schistosoma japonicum.</title>
        <authorList>
            <person name="Hu W."/>
            <person name="Luo F."/>
            <person name="Yin M."/>
            <person name="Mo X."/>
            <person name="Sun C."/>
            <person name="Wu Q."/>
            <person name="Zhu B."/>
            <person name="Xiang M."/>
            <person name="Wang J."/>
            <person name="Wang Y."/>
            <person name="Zhang T."/>
            <person name="Xu B."/>
            <person name="Zheng H."/>
            <person name="Feng Z."/>
        </authorList>
    </citation>
    <scope>NUCLEOTIDE SEQUENCE [LARGE SCALE GENOMIC DNA]</scope>
    <source>
        <strain evidence="8">HuSjv2</strain>
        <tissue evidence="8">Worms</tissue>
    </source>
</reference>
<protein>
    <recommendedName>
        <fullName evidence="4">Oxidation resistance protein 1</fullName>
    </recommendedName>
</protein>
<feature type="compositionally biased region" description="Acidic residues" evidence="5">
    <location>
        <begin position="202"/>
        <end position="211"/>
    </location>
</feature>
<dbReference type="GO" id="GO:0005634">
    <property type="term" value="C:nucleus"/>
    <property type="evidence" value="ECO:0007669"/>
    <property type="project" value="TreeGrafter"/>
</dbReference>
<evidence type="ECO:0000256" key="4">
    <source>
        <dbReference type="ARBA" id="ARBA00040604"/>
    </source>
</evidence>
<feature type="compositionally biased region" description="Polar residues" evidence="5">
    <location>
        <begin position="146"/>
        <end position="168"/>
    </location>
</feature>
<dbReference type="InterPro" id="IPR006571">
    <property type="entry name" value="TLDc_dom"/>
</dbReference>
<feature type="region of interest" description="Disordered" evidence="5">
    <location>
        <begin position="834"/>
        <end position="857"/>
    </location>
</feature>
<evidence type="ECO:0000256" key="5">
    <source>
        <dbReference type="SAM" id="MobiDB-lite"/>
    </source>
</evidence>
<dbReference type="STRING" id="6182.A0A4Z2CYJ8"/>
<dbReference type="Pfam" id="PF07534">
    <property type="entry name" value="TLD"/>
    <property type="match status" value="1"/>
</dbReference>
<comment type="subcellular location">
    <subcellularLocation>
        <location evidence="1">Mitochondrion</location>
    </subcellularLocation>
</comment>
<feature type="region of interest" description="Disordered" evidence="5">
    <location>
        <begin position="146"/>
        <end position="213"/>
    </location>
</feature>
<proteinExistence type="inferred from homology"/>
<comment type="similarity">
    <text evidence="2">Belongs to the OXR1 family.</text>
</comment>
<feature type="region of interest" description="Disordered" evidence="5">
    <location>
        <begin position="26"/>
        <end position="74"/>
    </location>
</feature>
<evidence type="ECO:0000256" key="3">
    <source>
        <dbReference type="ARBA" id="ARBA00023128"/>
    </source>
</evidence>
<dbReference type="Pfam" id="PF01476">
    <property type="entry name" value="LysM"/>
    <property type="match status" value="1"/>
</dbReference>
<comment type="caution">
    <text evidence="8">The sequence shown here is derived from an EMBL/GenBank/DDBJ whole genome shotgun (WGS) entry which is preliminary data.</text>
</comment>
<dbReference type="SMART" id="SM00257">
    <property type="entry name" value="LysM"/>
    <property type="match status" value="1"/>
</dbReference>
<name>A0A4Z2CYJ8_SCHJA</name>
<organism evidence="8 9">
    <name type="scientific">Schistosoma japonicum</name>
    <name type="common">Blood fluke</name>
    <dbReference type="NCBI Taxonomy" id="6182"/>
    <lineage>
        <taxon>Eukaryota</taxon>
        <taxon>Metazoa</taxon>
        <taxon>Spiralia</taxon>
        <taxon>Lophotrochozoa</taxon>
        <taxon>Platyhelminthes</taxon>
        <taxon>Trematoda</taxon>
        <taxon>Digenea</taxon>
        <taxon>Strigeidida</taxon>
        <taxon>Schistosomatoidea</taxon>
        <taxon>Schistosomatidae</taxon>
        <taxon>Schistosoma</taxon>
    </lineage>
</organism>
<dbReference type="PROSITE" id="PS51782">
    <property type="entry name" value="LYSM"/>
    <property type="match status" value="1"/>
</dbReference>
<dbReference type="PANTHER" id="PTHR23354">
    <property type="entry name" value="NUCLEOLAR PROTEIN 7/ESTROGEN RECEPTOR COACTIVATOR-RELATED"/>
    <property type="match status" value="1"/>
</dbReference>
<dbReference type="EMBL" id="SKCS01000396">
    <property type="protein sequence ID" value="TNN09309.1"/>
    <property type="molecule type" value="Genomic_DNA"/>
</dbReference>
<feature type="domain" description="LysM" evidence="6">
    <location>
        <begin position="82"/>
        <end position="125"/>
    </location>
</feature>
<dbReference type="SMART" id="SM00584">
    <property type="entry name" value="TLDc"/>
    <property type="match status" value="1"/>
</dbReference>
<feature type="compositionally biased region" description="Polar residues" evidence="5">
    <location>
        <begin position="597"/>
        <end position="610"/>
    </location>
</feature>
<dbReference type="PANTHER" id="PTHR23354:SF62">
    <property type="entry name" value="MUSTARD, ISOFORM V"/>
    <property type="match status" value="1"/>
</dbReference>